<name>A0A6C0BZP9_9ZZZZ</name>
<reference evidence="1" key="1">
    <citation type="journal article" date="2020" name="Nature">
        <title>Giant virus diversity and host interactions through global metagenomics.</title>
        <authorList>
            <person name="Schulz F."/>
            <person name="Roux S."/>
            <person name="Paez-Espino D."/>
            <person name="Jungbluth S."/>
            <person name="Walsh D.A."/>
            <person name="Denef V.J."/>
            <person name="McMahon K.D."/>
            <person name="Konstantinidis K.T."/>
            <person name="Eloe-Fadrosh E.A."/>
            <person name="Kyrpides N.C."/>
            <person name="Woyke T."/>
        </authorList>
    </citation>
    <scope>NUCLEOTIDE SEQUENCE</scope>
    <source>
        <strain evidence="1">GVMAG-M-3300020182-33</strain>
    </source>
</reference>
<organism evidence="1">
    <name type="scientific">viral metagenome</name>
    <dbReference type="NCBI Taxonomy" id="1070528"/>
    <lineage>
        <taxon>unclassified sequences</taxon>
        <taxon>metagenomes</taxon>
        <taxon>organismal metagenomes</taxon>
    </lineage>
</organism>
<dbReference type="AlphaFoldDB" id="A0A6C0BZP9"/>
<accession>A0A6C0BZP9</accession>
<dbReference type="EMBL" id="MN739300">
    <property type="protein sequence ID" value="QHS97600.1"/>
    <property type="molecule type" value="Genomic_DNA"/>
</dbReference>
<evidence type="ECO:0000313" key="1">
    <source>
        <dbReference type="EMBL" id="QHS97600.1"/>
    </source>
</evidence>
<proteinExistence type="predicted"/>
<dbReference type="PROSITE" id="PS51257">
    <property type="entry name" value="PROKAR_LIPOPROTEIN"/>
    <property type="match status" value="1"/>
</dbReference>
<protein>
    <submittedName>
        <fullName evidence="1">Uncharacterized protein</fullName>
    </submittedName>
</protein>
<sequence>MKDRSTVLTALTLFILACFVFATCASSTFYYKSLPATPNTHFMLIDARLDRYGTNALLWIWGVAIAKRDAYTPVHICCSRCRRGKFIGTAFHDALVALAFTEYSMDKTVIFNTDASPYIAKLHEKFRHRHENPLQTILNTGMHVHFHDHLHKRCSAIKDLYTEKQPYSVIHQRLEDVSKADVRRRNQAPYPSSIVNRLLIKTDDLLVRKCHSPRRAKNVLVTDPKSRSTLEDSMKFIDAHKTCRYPVEVAVPADQDETLLYMVDSAVLVCGRSNFSLCAAVCRFGRHDLLRQNIEDTTWQGSSEYSFIHGEDLCGRGRLSSVCDQEAYGARLLRPLV</sequence>